<protein>
    <submittedName>
        <fullName evidence="3">NAD-dependent epimerase/dehydratase family protein</fullName>
    </submittedName>
</protein>
<reference evidence="3 4" key="1">
    <citation type="submission" date="2019-04" db="EMBL/GenBank/DDBJ databases">
        <authorList>
            <person name="Dong K."/>
        </authorList>
    </citation>
    <scope>NUCLEOTIDE SEQUENCE [LARGE SCALE GENOMIC DNA]</scope>
    <source>
        <strain evidence="4">dk3543</strain>
    </source>
</reference>
<evidence type="ECO:0000259" key="1">
    <source>
        <dbReference type="Pfam" id="PF01370"/>
    </source>
</evidence>
<feature type="domain" description="NAD-dependent epimerase/dehydratase" evidence="1">
    <location>
        <begin position="8"/>
        <end position="191"/>
    </location>
</feature>
<dbReference type="PANTHER" id="PTHR43245">
    <property type="entry name" value="BIFUNCTIONAL POLYMYXIN RESISTANCE PROTEIN ARNA"/>
    <property type="match status" value="1"/>
</dbReference>
<organism evidence="3 4">
    <name type="scientific">Nocardioides jishulii</name>
    <dbReference type="NCBI Taxonomy" id="2575440"/>
    <lineage>
        <taxon>Bacteria</taxon>
        <taxon>Bacillati</taxon>
        <taxon>Actinomycetota</taxon>
        <taxon>Actinomycetes</taxon>
        <taxon>Propionibacteriales</taxon>
        <taxon>Nocardioidaceae</taxon>
        <taxon>Nocardioides</taxon>
    </lineage>
</organism>
<keyword evidence="4" id="KW-1185">Reference proteome</keyword>
<evidence type="ECO:0000313" key="4">
    <source>
        <dbReference type="Proteomes" id="UP000307808"/>
    </source>
</evidence>
<dbReference type="OrthoDB" id="9801785at2"/>
<dbReference type="RefSeq" id="WP_137064183.1">
    <property type="nucleotide sequence ID" value="NZ_CP040748.1"/>
</dbReference>
<dbReference type="InterPro" id="IPR050177">
    <property type="entry name" value="Lipid_A_modif_metabolic_enz"/>
</dbReference>
<dbReference type="Proteomes" id="UP000307808">
    <property type="component" value="Unassembled WGS sequence"/>
</dbReference>
<sequence>MTADSKRIAITGGFGFLGWHTACRLRALHQVEPVRLGREDFADPALLAAKLADVDAVIHIAGVNRADSDAAVEQGNIDLATTLSAALREIARPVDVVFANSIQAQLDNPYGRGKAEAARIVKEAAVELGGHFADLLLPNLFGEHGRPGYNSFVATFAHEVAAGRTPSVTGDREIELLHAQDAAAALIEALGSDVCEVVPAEAIAISEVLRFFLETHELYATRGEVPDISTPMRRNLFNTYRAAAFPDMWPVSPQVHGDNRGDLYETVRAHGGTGMAFMSTTLPGQKRGEHYHLHKVERFFVVKGEAEIELRRLLHDDVVSFRLSGDKPSFVDMPALWVHNIRNVGDSELITMFWADQLLDMDNPDQFPETIAQEATA</sequence>
<dbReference type="InterPro" id="IPR036291">
    <property type="entry name" value="NAD(P)-bd_dom_sf"/>
</dbReference>
<dbReference type="Gene3D" id="3.40.50.720">
    <property type="entry name" value="NAD(P)-binding Rossmann-like Domain"/>
    <property type="match status" value="1"/>
</dbReference>
<name>A0A4U2YQT9_9ACTN</name>
<dbReference type="Pfam" id="PF14667">
    <property type="entry name" value="Polysacc_synt_C"/>
    <property type="match status" value="1"/>
</dbReference>
<proteinExistence type="predicted"/>
<dbReference type="InterPro" id="IPR011051">
    <property type="entry name" value="RmlC_Cupin_sf"/>
</dbReference>
<evidence type="ECO:0000259" key="2">
    <source>
        <dbReference type="Pfam" id="PF14667"/>
    </source>
</evidence>
<gene>
    <name evidence="3" type="ORF">FC770_00570</name>
</gene>
<dbReference type="SUPFAM" id="SSF51182">
    <property type="entry name" value="RmlC-like cupins"/>
    <property type="match status" value="1"/>
</dbReference>
<dbReference type="InterPro" id="IPR014710">
    <property type="entry name" value="RmlC-like_jellyroll"/>
</dbReference>
<dbReference type="PANTHER" id="PTHR43245:SF55">
    <property type="entry name" value="NAD(P)-BINDING DOMAIN-CONTAINING PROTEIN"/>
    <property type="match status" value="1"/>
</dbReference>
<evidence type="ECO:0000313" key="3">
    <source>
        <dbReference type="EMBL" id="TKI63718.1"/>
    </source>
</evidence>
<dbReference type="AlphaFoldDB" id="A0A4U2YQT9"/>
<dbReference type="Pfam" id="PF01370">
    <property type="entry name" value="Epimerase"/>
    <property type="match status" value="1"/>
</dbReference>
<comment type="caution">
    <text evidence="3">The sequence shown here is derived from an EMBL/GenBank/DDBJ whole genome shotgun (WGS) entry which is preliminary data.</text>
</comment>
<feature type="domain" description="Capsular polysaccharide assembling protein CapF C-terminal" evidence="2">
    <location>
        <begin position="256"/>
        <end position="367"/>
    </location>
</feature>
<accession>A0A4U2YQT9</accession>
<dbReference type="Gene3D" id="2.60.120.10">
    <property type="entry name" value="Jelly Rolls"/>
    <property type="match status" value="1"/>
</dbReference>
<dbReference type="EMBL" id="SZPY01000001">
    <property type="protein sequence ID" value="TKI63718.1"/>
    <property type="molecule type" value="Genomic_DNA"/>
</dbReference>
<dbReference type="InterPro" id="IPR029303">
    <property type="entry name" value="CapF_C"/>
</dbReference>
<dbReference type="SUPFAM" id="SSF51735">
    <property type="entry name" value="NAD(P)-binding Rossmann-fold domains"/>
    <property type="match status" value="1"/>
</dbReference>
<dbReference type="InterPro" id="IPR001509">
    <property type="entry name" value="Epimerase_deHydtase"/>
</dbReference>